<feature type="compositionally biased region" description="Low complexity" evidence="1">
    <location>
        <begin position="330"/>
        <end position="349"/>
    </location>
</feature>
<sequence>MQEPTLTDIHIRSVQDAHKLFYAVQLGLLEKIDKRLDANERNALRPGNVYVWEEKGPTADTFSVSMERFTEGKSWTASRVRDDFLMYFEDQKKKGRGDSQRAKSSENQVVRPGESDQFIKLTYSVFRDDPADLGQSDEKQRKPRKWHLNAYFTKLTEGQLRTIDDIPFLRDLQVPEGTFKSARANKSGKNRDASKSTNSSVKRTFAPFPSNFPAHRTQDIPSGRAPLPTAPQPTMLSPDQIPIGIMPLALPLSQQEHILQSLPQTGSSSLIPIDGSSYIPHAIAAYMTAPFVSEPALDASCIPPSRHSSDMSMSPSLSDFSNGSWPSPSPSHRMSDSPSHSASPDSPMADIFAPLTDNGLPYEPAPVSEQDGGQAGGARVDLAPLNSLHRSHPYRRSPIDDRALRLLGPGAR</sequence>
<comment type="caution">
    <text evidence="2">The sequence shown here is derived from an EMBL/GenBank/DDBJ whole genome shotgun (WGS) entry which is preliminary data.</text>
</comment>
<feature type="region of interest" description="Disordered" evidence="1">
    <location>
        <begin position="303"/>
        <end position="412"/>
    </location>
</feature>
<feature type="region of interest" description="Disordered" evidence="1">
    <location>
        <begin position="180"/>
        <end position="235"/>
    </location>
</feature>
<dbReference type="AlphaFoldDB" id="A0A401GEC2"/>
<dbReference type="EMBL" id="BFAD01000003">
    <property type="protein sequence ID" value="GBE80481.1"/>
    <property type="molecule type" value="Genomic_DNA"/>
</dbReference>
<dbReference type="PANTHER" id="PTHR28027">
    <property type="entry name" value="TRANSCRIPTIONAL REGULATOR MIT1"/>
    <property type="match status" value="1"/>
</dbReference>
<dbReference type="GeneID" id="38777398"/>
<feature type="compositionally biased region" description="Low complexity" evidence="1">
    <location>
        <begin position="303"/>
        <end position="321"/>
    </location>
</feature>
<dbReference type="Pfam" id="PF09729">
    <property type="entry name" value="Gti1_Pac2"/>
    <property type="match status" value="1"/>
</dbReference>
<dbReference type="GO" id="GO:0003677">
    <property type="term" value="F:DNA binding"/>
    <property type="evidence" value="ECO:0007669"/>
    <property type="project" value="TreeGrafter"/>
</dbReference>
<evidence type="ECO:0000313" key="3">
    <source>
        <dbReference type="Proteomes" id="UP000287166"/>
    </source>
</evidence>
<dbReference type="PANTHER" id="PTHR28027:SF1">
    <property type="entry name" value="CAMP INDEPENDENT REGULATORY PROTEIN (AFU_ORTHOLOGUE AFUA_3G09640)"/>
    <property type="match status" value="1"/>
</dbReference>
<dbReference type="InParanoid" id="A0A401GEC2"/>
<name>A0A401GEC2_9APHY</name>
<accession>A0A401GEC2</accession>
<dbReference type="OrthoDB" id="5572844at2759"/>
<evidence type="ECO:0000256" key="1">
    <source>
        <dbReference type="SAM" id="MobiDB-lite"/>
    </source>
</evidence>
<proteinExistence type="predicted"/>
<organism evidence="2 3">
    <name type="scientific">Sparassis crispa</name>
    <dbReference type="NCBI Taxonomy" id="139825"/>
    <lineage>
        <taxon>Eukaryota</taxon>
        <taxon>Fungi</taxon>
        <taxon>Dikarya</taxon>
        <taxon>Basidiomycota</taxon>
        <taxon>Agaricomycotina</taxon>
        <taxon>Agaricomycetes</taxon>
        <taxon>Polyporales</taxon>
        <taxon>Sparassidaceae</taxon>
        <taxon>Sparassis</taxon>
    </lineage>
</organism>
<keyword evidence="3" id="KW-1185">Reference proteome</keyword>
<dbReference type="RefSeq" id="XP_027611394.1">
    <property type="nucleotide sequence ID" value="XM_027755593.1"/>
</dbReference>
<dbReference type="Proteomes" id="UP000287166">
    <property type="component" value="Unassembled WGS sequence"/>
</dbReference>
<reference evidence="2 3" key="1">
    <citation type="journal article" date="2018" name="Sci. Rep.">
        <title>Genome sequence of the cauliflower mushroom Sparassis crispa (Hanabiratake) and its association with beneficial usage.</title>
        <authorList>
            <person name="Kiyama R."/>
            <person name="Furutani Y."/>
            <person name="Kawaguchi K."/>
            <person name="Nakanishi T."/>
        </authorList>
    </citation>
    <scope>NUCLEOTIDE SEQUENCE [LARGE SCALE GENOMIC DNA]</scope>
</reference>
<evidence type="ECO:0000313" key="2">
    <source>
        <dbReference type="EMBL" id="GBE80481.1"/>
    </source>
</evidence>
<gene>
    <name evidence="2" type="ORF">SCP_0301960</name>
</gene>
<protein>
    <submittedName>
        <fullName evidence="2">cAMP-independent regulatory protein</fullName>
    </submittedName>
</protein>
<dbReference type="InterPro" id="IPR018608">
    <property type="entry name" value="Gti1/Pac2"/>
</dbReference>